<dbReference type="SUPFAM" id="SSF48264">
    <property type="entry name" value="Cytochrome P450"/>
    <property type="match status" value="1"/>
</dbReference>
<dbReference type="RefSeq" id="XP_022508222.1">
    <property type="nucleotide sequence ID" value="XM_022659445.1"/>
</dbReference>
<evidence type="ECO:0000313" key="2">
    <source>
        <dbReference type="Proteomes" id="UP000077002"/>
    </source>
</evidence>
<dbReference type="EMBL" id="LVKK01000095">
    <property type="protein sequence ID" value="OAG36270.1"/>
    <property type="molecule type" value="Genomic_DNA"/>
</dbReference>
<accession>A0A177EYC4</accession>
<organism evidence="1 2">
    <name type="scientific">Fonsecaea monophora</name>
    <dbReference type="NCBI Taxonomy" id="254056"/>
    <lineage>
        <taxon>Eukaryota</taxon>
        <taxon>Fungi</taxon>
        <taxon>Dikarya</taxon>
        <taxon>Ascomycota</taxon>
        <taxon>Pezizomycotina</taxon>
        <taxon>Eurotiomycetes</taxon>
        <taxon>Chaetothyriomycetidae</taxon>
        <taxon>Chaetothyriales</taxon>
        <taxon>Herpotrichiellaceae</taxon>
        <taxon>Fonsecaea</taxon>
    </lineage>
</organism>
<keyword evidence="2" id="KW-1185">Reference proteome</keyword>
<dbReference type="GeneID" id="34604645"/>
<dbReference type="GO" id="GO:0005506">
    <property type="term" value="F:iron ion binding"/>
    <property type="evidence" value="ECO:0007669"/>
    <property type="project" value="InterPro"/>
</dbReference>
<dbReference type="GO" id="GO:0020037">
    <property type="term" value="F:heme binding"/>
    <property type="evidence" value="ECO:0007669"/>
    <property type="project" value="InterPro"/>
</dbReference>
<proteinExistence type="predicted"/>
<dbReference type="GO" id="GO:0004497">
    <property type="term" value="F:monooxygenase activity"/>
    <property type="evidence" value="ECO:0007669"/>
    <property type="project" value="InterPro"/>
</dbReference>
<name>A0A177EYC4_9EURO</name>
<dbReference type="AlphaFoldDB" id="A0A177EYC4"/>
<gene>
    <name evidence="1" type="ORF">AYO21_09512</name>
</gene>
<reference evidence="1 2" key="1">
    <citation type="submission" date="2016-03" db="EMBL/GenBank/DDBJ databases">
        <title>Draft genome sequence of the Fonsecaea monophora CBS 269.37.</title>
        <authorList>
            <person name="Bombassaro A."/>
            <person name="Vinicius W.A."/>
            <person name="De Hoog S."/>
            <person name="Sun J."/>
            <person name="Souza E.M."/>
            <person name="Raittz R.T."/>
            <person name="Costa F."/>
            <person name="Leao A.C."/>
            <person name="Tadra-Sfeir M.Z."/>
            <person name="Baura V."/>
            <person name="Balsanelli E."/>
            <person name="Pedrosa F.O."/>
            <person name="Moreno L.F."/>
            <person name="Steffens M.B."/>
            <person name="Xi L."/>
            <person name="Bocca A.L."/>
            <person name="Felipe M.S."/>
            <person name="Teixeira M."/>
            <person name="Telles Filho F.Q."/>
            <person name="Azevedo C.M."/>
            <person name="Gomes R."/>
            <person name="Vicente V.A."/>
        </authorList>
    </citation>
    <scope>NUCLEOTIDE SEQUENCE [LARGE SCALE GENOMIC DNA]</scope>
    <source>
        <strain evidence="1 2">CBS 269.37</strain>
    </source>
</reference>
<sequence>MDEIPGTAALPTRSNLARISKSIDAALSQQLEEWNLALCDKAEDLVTGDGISGMQPEKAAGPIMHAKIRAGLQQSCDVGTRPDRTTTDIRLAIASEMFDYNLGTHGTTGNTITSLLFGLSRNPNIQEKLRQQLWTFMPPEVTPLSPPDLWES</sequence>
<protein>
    <submittedName>
        <fullName evidence="1">Uncharacterized protein</fullName>
    </submittedName>
</protein>
<dbReference type="OrthoDB" id="1470350at2759"/>
<dbReference type="Proteomes" id="UP000077002">
    <property type="component" value="Unassembled WGS sequence"/>
</dbReference>
<dbReference type="InterPro" id="IPR036396">
    <property type="entry name" value="Cyt_P450_sf"/>
</dbReference>
<comment type="caution">
    <text evidence="1">The sequence shown here is derived from an EMBL/GenBank/DDBJ whole genome shotgun (WGS) entry which is preliminary data.</text>
</comment>
<dbReference type="GO" id="GO:0016705">
    <property type="term" value="F:oxidoreductase activity, acting on paired donors, with incorporation or reduction of molecular oxygen"/>
    <property type="evidence" value="ECO:0007669"/>
    <property type="project" value="InterPro"/>
</dbReference>
<dbReference type="Gene3D" id="1.10.630.10">
    <property type="entry name" value="Cytochrome P450"/>
    <property type="match status" value="1"/>
</dbReference>
<evidence type="ECO:0000313" key="1">
    <source>
        <dbReference type="EMBL" id="OAG36270.1"/>
    </source>
</evidence>